<feature type="domain" description="HTH myb-type" evidence="3">
    <location>
        <begin position="388"/>
        <end position="440"/>
    </location>
</feature>
<dbReference type="HOGENOM" id="CLU_412213_0_0_1"/>
<accession>K3VEA1</accession>
<dbReference type="RefSeq" id="XP_009259085.1">
    <property type="nucleotide sequence ID" value="XM_009260810.1"/>
</dbReference>
<proteinExistence type="predicted"/>
<dbReference type="InterPro" id="IPR001005">
    <property type="entry name" value="SANT/Myb"/>
</dbReference>
<keyword evidence="5" id="KW-1185">Reference proteome</keyword>
<dbReference type="OrthoDB" id="2350934at2759"/>
<evidence type="ECO:0000313" key="4">
    <source>
        <dbReference type="EMBL" id="EKJ72154.1"/>
    </source>
</evidence>
<dbReference type="PANTHER" id="PTHR23246:SF24">
    <property type="entry name" value="MYB DNA-BINDING DOMAIN-CONTAINING PROTEIN"/>
    <property type="match status" value="1"/>
</dbReference>
<dbReference type="Pfam" id="PF00249">
    <property type="entry name" value="Myb_DNA-binding"/>
    <property type="match status" value="1"/>
</dbReference>
<dbReference type="GeneID" id="20366310"/>
<dbReference type="InterPro" id="IPR009057">
    <property type="entry name" value="Homeodomain-like_sf"/>
</dbReference>
<feature type="region of interest" description="Disordered" evidence="1">
    <location>
        <begin position="642"/>
        <end position="666"/>
    </location>
</feature>
<dbReference type="InterPro" id="IPR017930">
    <property type="entry name" value="Myb_dom"/>
</dbReference>
<evidence type="ECO:0000256" key="1">
    <source>
        <dbReference type="SAM" id="MobiDB-lite"/>
    </source>
</evidence>
<dbReference type="CDD" id="cd00167">
    <property type="entry name" value="SANT"/>
    <property type="match status" value="1"/>
</dbReference>
<dbReference type="SMART" id="SM00717">
    <property type="entry name" value="SANT"/>
    <property type="match status" value="1"/>
</dbReference>
<name>K3VEA1_FUSPC</name>
<feature type="region of interest" description="Disordered" evidence="1">
    <location>
        <begin position="354"/>
        <end position="396"/>
    </location>
</feature>
<reference evidence="4 5" key="1">
    <citation type="journal article" date="2012" name="PLoS Pathog.">
        <title>Comparative pathogenomics reveals horizontally acquired novel virulence genes in fungi infecting cereal hosts.</title>
        <authorList>
            <person name="Gardiner D.M."/>
            <person name="McDonald M.C."/>
            <person name="Covarelli L."/>
            <person name="Solomon P.S."/>
            <person name="Rusu A.G."/>
            <person name="Marshall M."/>
            <person name="Kazan K."/>
            <person name="Chakraborty S."/>
            <person name="McDonald B.A."/>
            <person name="Manners J.M."/>
        </authorList>
    </citation>
    <scope>NUCLEOTIDE SEQUENCE [LARGE SCALE GENOMIC DNA]</scope>
    <source>
        <strain evidence="4 5">CS3096</strain>
    </source>
</reference>
<evidence type="ECO:0000259" key="2">
    <source>
        <dbReference type="PROSITE" id="PS50090"/>
    </source>
</evidence>
<feature type="domain" description="Myb-like" evidence="2">
    <location>
        <begin position="387"/>
        <end position="436"/>
    </location>
</feature>
<dbReference type="Proteomes" id="UP000007978">
    <property type="component" value="Chromosome 1"/>
</dbReference>
<dbReference type="KEGG" id="fpu:FPSE_07692"/>
<feature type="region of interest" description="Disordered" evidence="1">
    <location>
        <begin position="507"/>
        <end position="535"/>
    </location>
</feature>
<dbReference type="AlphaFoldDB" id="K3VEA1"/>
<comment type="caution">
    <text evidence="4">The sequence shown here is derived from an EMBL/GenBank/DDBJ whole genome shotgun (WGS) entry which is preliminary data.</text>
</comment>
<dbReference type="PANTHER" id="PTHR23246">
    <property type="entry name" value="NEW-GLUE PROTEIN"/>
    <property type="match status" value="1"/>
</dbReference>
<dbReference type="EMBL" id="AFNW01000240">
    <property type="protein sequence ID" value="EKJ72154.1"/>
    <property type="molecule type" value="Genomic_DNA"/>
</dbReference>
<dbReference type="InterPro" id="IPR053095">
    <property type="entry name" value="Actin-binding/GATA_Znf"/>
</dbReference>
<sequence>MYGFLTGQRNELGSQTYKRIFSPLMAALLSQTTHALDIACSLSCASRWVLTPSATSNETYSDRGLKHRRPHVFNRDSIFVSEPVRCADPNHDFQRVDQYGCSNDVSARGFDTQQNGQELPQCWLLRFLTTCRELGCTNKLGTTIDANTPLSQGQGKARQGPRLCKAMRYWAWVSRALRCAPSYSSSSSSSRRFWASVTVYMMTGPRSVLRRVDVFDNAIEDTAKQERTQSTVTPCYLTLLSSIRLLEAAARLTFSQTPSKVAELAQLKSESPLCLLRAEIPPSIVGVEDRLDQGRTPRPYANGSSVGRLGSQAVAVDFAALLKASHEPSVSPPRRPQPVPAFTYQQLPHKIPAASPRPVAHAAPPAPVAPTQMSGRRGMPPHAGDQPPVKKQSKWSPEEDALIIELRGKGMKWEDISKRLPGRSAISCRLHYQNYLERRSEWDEERKNKLARLYERFKPEMWAKVAEEMAVPWRAAEAMHWQLGEADMARRAGVIPFSLAAVNVEGNNNHRSSPSRSHIHSHSQGSMPRDLGMPSPRVVYNRAPPMPPASNRAIISRRESIPPPPPLPMGPEPAEVQYVPGPGLAPIQNQPTPRSAGMLPGFAELTGGVSPYSTASAVPSMGPVGVMGQGPLYSSLASYSIESAGSKRRASPDPYQYEPNQRRRIA</sequence>
<organism evidence="4 5">
    <name type="scientific">Fusarium pseudograminearum (strain CS3096)</name>
    <name type="common">Wheat and barley crown-rot fungus</name>
    <dbReference type="NCBI Taxonomy" id="1028729"/>
    <lineage>
        <taxon>Eukaryota</taxon>
        <taxon>Fungi</taxon>
        <taxon>Dikarya</taxon>
        <taxon>Ascomycota</taxon>
        <taxon>Pezizomycotina</taxon>
        <taxon>Sordariomycetes</taxon>
        <taxon>Hypocreomycetidae</taxon>
        <taxon>Hypocreales</taxon>
        <taxon>Nectriaceae</taxon>
        <taxon>Fusarium</taxon>
    </lineage>
</organism>
<evidence type="ECO:0000313" key="5">
    <source>
        <dbReference type="Proteomes" id="UP000007978"/>
    </source>
</evidence>
<dbReference type="SUPFAM" id="SSF46689">
    <property type="entry name" value="Homeodomain-like"/>
    <property type="match status" value="1"/>
</dbReference>
<dbReference type="eggNOG" id="ENOG502SA26">
    <property type="taxonomic scope" value="Eukaryota"/>
</dbReference>
<dbReference type="PROSITE" id="PS50090">
    <property type="entry name" value="MYB_LIKE"/>
    <property type="match status" value="1"/>
</dbReference>
<protein>
    <submittedName>
        <fullName evidence="4">Uncharacterized protein</fullName>
    </submittedName>
</protein>
<gene>
    <name evidence="4" type="ORF">FPSE_07692</name>
</gene>
<evidence type="ECO:0000259" key="3">
    <source>
        <dbReference type="PROSITE" id="PS51294"/>
    </source>
</evidence>
<dbReference type="Gene3D" id="1.10.10.60">
    <property type="entry name" value="Homeodomain-like"/>
    <property type="match status" value="1"/>
</dbReference>
<feature type="compositionally biased region" description="Low complexity" evidence="1">
    <location>
        <begin position="354"/>
        <end position="363"/>
    </location>
</feature>
<dbReference type="PROSITE" id="PS51294">
    <property type="entry name" value="HTH_MYB"/>
    <property type="match status" value="1"/>
</dbReference>